<name>A0A1L3ZVB5_9SPHN</name>
<accession>A0A1L3ZVB5</accession>
<dbReference type="AlphaFoldDB" id="A0A1L3ZVB5"/>
<dbReference type="STRING" id="1921510.BSL82_09520"/>
<dbReference type="EMBL" id="CP018221">
    <property type="protein sequence ID" value="API59519.1"/>
    <property type="molecule type" value="Genomic_DNA"/>
</dbReference>
<protein>
    <recommendedName>
        <fullName evidence="3">Ubiquitin-activating enzyme E1 FCCH domain-containing protein</fullName>
    </recommendedName>
</protein>
<gene>
    <name evidence="1" type="ORF">BSL82_09520</name>
</gene>
<organism evidence="1 2">
    <name type="scientific">Tardibacter chloracetimidivorans</name>
    <dbReference type="NCBI Taxonomy" id="1921510"/>
    <lineage>
        <taxon>Bacteria</taxon>
        <taxon>Pseudomonadati</taxon>
        <taxon>Pseudomonadota</taxon>
        <taxon>Alphaproteobacteria</taxon>
        <taxon>Sphingomonadales</taxon>
        <taxon>Sphingomonadaceae</taxon>
        <taxon>Tardibacter</taxon>
    </lineage>
</organism>
<proteinExistence type="predicted"/>
<reference evidence="2" key="1">
    <citation type="submission" date="2016-11" db="EMBL/GenBank/DDBJ databases">
        <title>Complete Genome Sequence of alachlor-degrading Sphingomonas sp. strain JJ-A5.</title>
        <authorList>
            <person name="Lee H."/>
            <person name="Ka J.-O."/>
        </authorList>
    </citation>
    <scope>NUCLEOTIDE SEQUENCE [LARGE SCALE GENOMIC DNA]</scope>
    <source>
        <strain evidence="2">JJ-A5</strain>
    </source>
</reference>
<evidence type="ECO:0000313" key="1">
    <source>
        <dbReference type="EMBL" id="API59519.1"/>
    </source>
</evidence>
<sequence>MGRQNVELLAFNRGLISPLALARTDFKRTAWSAEEQTNWMPRALGSMMLRPGLEYTGATKSNNQSITIPFVFSTDDTARIEITNSLMRVWVDDALVTRPSVTTTVSNGTFTSDLTGWTDVDGGSATSAWATGGYMSLIGSGTASARRRQQVTVSSTGVRHALNIVIARGPVILRVGSTAGGDEYISQTTLMTGSHSLAFTPSGDFYIDFQNFKQAASLVDSVAVASSGVMELTAPWATADLNKIRWDQSGDVVFVACDGYQQRRIERRASDSWSVVVYQSDNGPFMIQNTGPVTITPSAVSGDITLTASAALFTSGNVGTLYRLTQSGQSQSASLTGADQYSSSIRVIGVGAARSFIVTLTGTWSATITLQYSTDDATWVDSASGSYVTNGSVAYDDTLDNQIIYYRIGIKSGNYTSGTAEATLSYTNGSQTGIARVTGYTNSTTVSAAVLDSFGKTSAATDWSESYWSARRGYPTSVAIYEGRMWWAGRDRIWGSVSDSYDNYDDETEGDSGPLNRSIGRGPVDNINWIIPAQRLLLGAEGSVWSVRSTSLDEPLTPSNFNLKEITDQGTAASVNAVKVDTSCVFLQRSSVRVFESSYDASTYDYAATELTKHIPEAGEPSIIRIAVQRQPETRVHYVRSDGSVVIQLLDKGEEINCWVPFETDGDVEDICILPGTVEDQVYYTVKRTINGSTVRYHEKWALESECAGGTLNKQADSFLTGSGSVTGLDHLEGEEVVVWADGEYQGAFTVSSGAIGETFTSWVAGLPYEATFKSTKMAYAVDAGSALTMKKRIHKLGIIAKNIHPQGLQYGPDFDNLDDLPLTEDYDDVDQTAVRAAYDEEMFSFAGSWDTDSRLCLKATAPKPVTLLACVVGMAAHSE</sequence>
<dbReference type="Proteomes" id="UP000182063">
    <property type="component" value="Chromosome"/>
</dbReference>
<dbReference type="KEGG" id="sphj:BSL82_09520"/>
<keyword evidence="2" id="KW-1185">Reference proteome</keyword>
<evidence type="ECO:0008006" key="3">
    <source>
        <dbReference type="Google" id="ProtNLM"/>
    </source>
</evidence>
<evidence type="ECO:0000313" key="2">
    <source>
        <dbReference type="Proteomes" id="UP000182063"/>
    </source>
</evidence>